<sequence>MGKTKQWNVPQSLAIAKAFYFLNHAGKACLLPFLPLYFRLLGLSATQVGIICGTRAFIGLWAAPVWAKMAKKYNIRRLVILFALFMTIACTLSLTVIPPIDEDYTSKFCPGNSTDGAEEKGTVTGLIHEGLQGSMGGNTSTDMSNTEEDFQQPANGEKIHSDDELATEETFVNSTEVAQQSASQEAISSGPFLQNNQGNIQNTGLSQSTLSETMLPTEKRSRYDKLHQLNENLDTRQDKEKPKEKSYYRDYSENNDYPQYYRTFLIVLIVIIIGELLTSQVEKICDDSLYEFLDNLDDIEKYGQQKYWSSLGIAICATGVTALVDNTDCFLNQGINHFMIHFYTFSGVVGLAFLLALFYPIHPVCKEHNQRKISKSFRLLLTDCRNICYLLTVFVAGGLASTIHNYLFWLVQDKGGSEIIMGLSVTVSTCAEIPMMFLGNWLIKRVTHAGLVSIAFLGLSVRFLYYSLLWTPWAVVPIELLHSFSYGAFWGAIMGYAEHISPPGIERTVQAIIAAIYWGLGFGTGSMVSGVIYDKYGVAILYRAACIVSVVWCLGFVLFQRFAPRKAKMNYSRLLRQTKSNIRVDNTVSSDDEDKEEDDWLERALRENEKEV</sequence>
<feature type="region of interest" description="Disordered" evidence="6">
    <location>
        <begin position="129"/>
        <end position="149"/>
    </location>
</feature>
<dbReference type="InterPro" id="IPR024989">
    <property type="entry name" value="MFS_assoc_dom"/>
</dbReference>
<keyword evidence="3 7" id="KW-0812">Transmembrane</keyword>
<organism>
    <name type="scientific">Branchiostoma floridae</name>
    <name type="common">Florida lancelet</name>
    <name type="synonym">Amphioxus</name>
    <dbReference type="NCBI Taxonomy" id="7739"/>
    <lineage>
        <taxon>Eukaryota</taxon>
        <taxon>Metazoa</taxon>
        <taxon>Chordata</taxon>
        <taxon>Cephalochordata</taxon>
        <taxon>Leptocardii</taxon>
        <taxon>Amphioxiformes</taxon>
        <taxon>Branchiostomatidae</taxon>
        <taxon>Branchiostoma</taxon>
    </lineage>
</organism>
<feature type="transmembrane region" description="Helical" evidence="7">
    <location>
        <begin position="509"/>
        <end position="533"/>
    </location>
</feature>
<feature type="region of interest" description="Disordered" evidence="6">
    <location>
        <begin position="184"/>
        <end position="246"/>
    </location>
</feature>
<dbReference type="GO" id="GO:0016020">
    <property type="term" value="C:membrane"/>
    <property type="evidence" value="ECO:0007669"/>
    <property type="project" value="UniProtKB-SubCell"/>
</dbReference>
<evidence type="ECO:0000313" key="9">
    <source>
        <dbReference type="EMBL" id="EEN51751.1"/>
    </source>
</evidence>
<dbReference type="CDD" id="cd17479">
    <property type="entry name" value="MFS_MFSD6L"/>
    <property type="match status" value="1"/>
</dbReference>
<proteinExistence type="inferred from homology"/>
<dbReference type="SUPFAM" id="SSF103473">
    <property type="entry name" value="MFS general substrate transporter"/>
    <property type="match status" value="2"/>
</dbReference>
<dbReference type="Gene3D" id="1.20.1250.20">
    <property type="entry name" value="MFS general substrate transporter like domains"/>
    <property type="match status" value="2"/>
</dbReference>
<feature type="domain" description="Major facilitator superfamily associated" evidence="8">
    <location>
        <begin position="16"/>
        <end position="544"/>
    </location>
</feature>
<dbReference type="eggNOG" id="KOG3762">
    <property type="taxonomic scope" value="Eukaryota"/>
</dbReference>
<feature type="compositionally biased region" description="Basic and acidic residues" evidence="6">
    <location>
        <begin position="217"/>
        <end position="246"/>
    </location>
</feature>
<feature type="transmembrane region" description="Helical" evidence="7">
    <location>
        <begin position="344"/>
        <end position="365"/>
    </location>
</feature>
<evidence type="ECO:0000256" key="3">
    <source>
        <dbReference type="ARBA" id="ARBA00022692"/>
    </source>
</evidence>
<comment type="similarity">
    <text evidence="2">Belongs to the major facilitator superfamily. MFSD6 family.</text>
</comment>
<reference evidence="9" key="1">
    <citation type="journal article" date="2008" name="Nature">
        <title>The amphioxus genome and the evolution of the chordate karyotype.</title>
        <authorList>
            <consortium name="US DOE Joint Genome Institute (JGI-PGF)"/>
            <person name="Putnam N.H."/>
            <person name="Butts T."/>
            <person name="Ferrier D.E.K."/>
            <person name="Furlong R.F."/>
            <person name="Hellsten U."/>
            <person name="Kawashima T."/>
            <person name="Robinson-Rechavi M."/>
            <person name="Shoguchi E."/>
            <person name="Terry A."/>
            <person name="Yu J.-K."/>
            <person name="Benito-Gutierrez E.L."/>
            <person name="Dubchak I."/>
            <person name="Garcia-Fernandez J."/>
            <person name="Gibson-Brown J.J."/>
            <person name="Grigoriev I.V."/>
            <person name="Horton A.C."/>
            <person name="de Jong P.J."/>
            <person name="Jurka J."/>
            <person name="Kapitonov V.V."/>
            <person name="Kohara Y."/>
            <person name="Kuroki Y."/>
            <person name="Lindquist E."/>
            <person name="Lucas S."/>
            <person name="Osoegawa K."/>
            <person name="Pennacchio L.A."/>
            <person name="Salamov A.A."/>
            <person name="Satou Y."/>
            <person name="Sauka-Spengler T."/>
            <person name="Schmutz J."/>
            <person name="Shin-I T."/>
            <person name="Toyoda A."/>
            <person name="Bronner-Fraser M."/>
            <person name="Fujiyama A."/>
            <person name="Holland L.Z."/>
            <person name="Holland P.W.H."/>
            <person name="Satoh N."/>
            <person name="Rokhsar D.S."/>
        </authorList>
    </citation>
    <scope>NUCLEOTIDE SEQUENCE [LARGE SCALE GENOMIC DNA]</scope>
    <source>
        <strain evidence="9">S238N-H82</strain>
        <tissue evidence="9">Testes</tissue>
    </source>
</reference>
<dbReference type="Pfam" id="PF12832">
    <property type="entry name" value="MFS_1_like"/>
    <property type="match status" value="1"/>
</dbReference>
<feature type="transmembrane region" description="Helical" evidence="7">
    <location>
        <begin position="260"/>
        <end position="278"/>
    </location>
</feature>
<feature type="transmembrane region" description="Helical" evidence="7">
    <location>
        <begin position="419"/>
        <end position="442"/>
    </location>
</feature>
<dbReference type="PANTHER" id="PTHR16172">
    <property type="entry name" value="MAJOR FACILITATOR SUPERFAMILY DOMAIN-CONTAINING PROTEIN 6-LIKE"/>
    <property type="match status" value="1"/>
</dbReference>
<feature type="transmembrane region" description="Helical" evidence="7">
    <location>
        <begin position="386"/>
        <end position="407"/>
    </location>
</feature>
<keyword evidence="4 7" id="KW-1133">Transmembrane helix</keyword>
<feature type="transmembrane region" description="Helical" evidence="7">
    <location>
        <begin position="539"/>
        <end position="559"/>
    </location>
</feature>
<feature type="transmembrane region" description="Helical" evidence="7">
    <location>
        <begin position="78"/>
        <end position="97"/>
    </location>
</feature>
<evidence type="ECO:0000256" key="7">
    <source>
        <dbReference type="SAM" id="Phobius"/>
    </source>
</evidence>
<dbReference type="STRING" id="7739.C3Z7F5"/>
<dbReference type="InParanoid" id="C3Z7F5"/>
<evidence type="ECO:0000256" key="1">
    <source>
        <dbReference type="ARBA" id="ARBA00004141"/>
    </source>
</evidence>
<dbReference type="PANTHER" id="PTHR16172:SF41">
    <property type="entry name" value="MAJOR FACILITATOR SUPERFAMILY DOMAIN-CONTAINING PROTEIN 6-LIKE"/>
    <property type="match status" value="1"/>
</dbReference>
<evidence type="ECO:0000256" key="4">
    <source>
        <dbReference type="ARBA" id="ARBA00022989"/>
    </source>
</evidence>
<feature type="transmembrane region" description="Helical" evidence="7">
    <location>
        <begin position="44"/>
        <end position="66"/>
    </location>
</feature>
<name>C3Z7F5_BRAFL</name>
<evidence type="ECO:0000256" key="5">
    <source>
        <dbReference type="ARBA" id="ARBA00023136"/>
    </source>
</evidence>
<comment type="subcellular location">
    <subcellularLocation>
        <location evidence="1">Membrane</location>
        <topology evidence="1">Multi-pass membrane protein</topology>
    </subcellularLocation>
</comment>
<feature type="transmembrane region" description="Helical" evidence="7">
    <location>
        <begin position="307"/>
        <end position="324"/>
    </location>
</feature>
<accession>C3Z7F5</accession>
<evidence type="ECO:0000256" key="2">
    <source>
        <dbReference type="ARBA" id="ARBA00005241"/>
    </source>
</evidence>
<feature type="transmembrane region" description="Helical" evidence="7">
    <location>
        <begin position="449"/>
        <end position="468"/>
    </location>
</feature>
<dbReference type="AlphaFoldDB" id="C3Z7F5"/>
<evidence type="ECO:0000256" key="6">
    <source>
        <dbReference type="SAM" id="MobiDB-lite"/>
    </source>
</evidence>
<evidence type="ECO:0000259" key="8">
    <source>
        <dbReference type="Pfam" id="PF12832"/>
    </source>
</evidence>
<feature type="compositionally biased region" description="Polar residues" evidence="6">
    <location>
        <begin position="191"/>
        <end position="214"/>
    </location>
</feature>
<keyword evidence="5 7" id="KW-0472">Membrane</keyword>
<gene>
    <name evidence="9" type="ORF">BRAFLDRAFT_275402</name>
</gene>
<feature type="transmembrane region" description="Helical" evidence="7">
    <location>
        <begin position="480"/>
        <end position="497"/>
    </location>
</feature>
<dbReference type="EMBL" id="GG666590">
    <property type="protein sequence ID" value="EEN51751.1"/>
    <property type="molecule type" value="Genomic_DNA"/>
</dbReference>
<dbReference type="InterPro" id="IPR051717">
    <property type="entry name" value="MFS_MFSD6"/>
</dbReference>
<dbReference type="InterPro" id="IPR036259">
    <property type="entry name" value="MFS_trans_sf"/>
</dbReference>
<protein>
    <recommendedName>
        <fullName evidence="8">Major facilitator superfamily associated domain-containing protein</fullName>
    </recommendedName>
</protein>